<accession>D4ARL6</accession>
<dbReference type="EMBL" id="ABSU01000006">
    <property type="protein sequence ID" value="EFE34359.1"/>
    <property type="molecule type" value="Genomic_DNA"/>
</dbReference>
<reference evidence="2" key="1">
    <citation type="journal article" date="2011" name="Genome Biol.">
        <title>Comparative and functional genomics provide insights into the pathogenicity of dermatophytic fungi.</title>
        <authorList>
            <person name="Burmester A."/>
            <person name="Shelest E."/>
            <person name="Gloeckner G."/>
            <person name="Heddergott C."/>
            <person name="Schindler S."/>
            <person name="Staib P."/>
            <person name="Heidel A."/>
            <person name="Felder M."/>
            <person name="Petzold A."/>
            <person name="Szafranski K."/>
            <person name="Feuermann M."/>
            <person name="Pedruzzi I."/>
            <person name="Priebe S."/>
            <person name="Groth M."/>
            <person name="Winkler R."/>
            <person name="Li W."/>
            <person name="Kniemeyer O."/>
            <person name="Schroeckh V."/>
            <person name="Hertweck C."/>
            <person name="Hube B."/>
            <person name="White T.C."/>
            <person name="Platzer M."/>
            <person name="Guthke R."/>
            <person name="Heitman J."/>
            <person name="Woestemeyer J."/>
            <person name="Zipfel P.F."/>
            <person name="Monod M."/>
            <person name="Brakhage A.A."/>
        </authorList>
    </citation>
    <scope>NUCLEOTIDE SEQUENCE [LARGE SCALE GENOMIC DNA]</scope>
    <source>
        <strain evidence="2">ATCC MYA-4681 / CBS 112371</strain>
    </source>
</reference>
<proteinExistence type="predicted"/>
<comment type="caution">
    <text evidence="1">The sequence shown here is derived from an EMBL/GenBank/DDBJ whole genome shotgun (WGS) entry which is preliminary data.</text>
</comment>
<dbReference type="RefSeq" id="XP_003014999.1">
    <property type="nucleotide sequence ID" value="XM_003014953.1"/>
</dbReference>
<name>D4ARL6_ARTBC</name>
<organism evidence="1 2">
    <name type="scientific">Arthroderma benhamiae (strain ATCC MYA-4681 / CBS 112371)</name>
    <name type="common">Trichophyton mentagrophytes</name>
    <dbReference type="NCBI Taxonomy" id="663331"/>
    <lineage>
        <taxon>Eukaryota</taxon>
        <taxon>Fungi</taxon>
        <taxon>Dikarya</taxon>
        <taxon>Ascomycota</taxon>
        <taxon>Pezizomycotina</taxon>
        <taxon>Eurotiomycetes</taxon>
        <taxon>Eurotiomycetidae</taxon>
        <taxon>Onygenales</taxon>
        <taxon>Arthrodermataceae</taxon>
        <taxon>Trichophyton</taxon>
    </lineage>
</organism>
<dbReference type="GeneID" id="9520722"/>
<protein>
    <submittedName>
        <fullName evidence="1">Uncharacterized protein</fullName>
    </submittedName>
</protein>
<dbReference type="AlphaFoldDB" id="D4ARL6"/>
<gene>
    <name evidence="1" type="ORF">ARB_06759</name>
</gene>
<evidence type="ECO:0000313" key="1">
    <source>
        <dbReference type="EMBL" id="EFE34359.1"/>
    </source>
</evidence>
<dbReference type="KEGG" id="abe:ARB_06759"/>
<dbReference type="HOGENOM" id="CLU_2482908_0_0_1"/>
<dbReference type="Proteomes" id="UP000008866">
    <property type="component" value="Unassembled WGS sequence"/>
</dbReference>
<keyword evidence="2" id="KW-1185">Reference proteome</keyword>
<evidence type="ECO:0000313" key="2">
    <source>
        <dbReference type="Proteomes" id="UP000008866"/>
    </source>
</evidence>
<sequence length="87" mass="9630">MVVFFLRFNFTLNFNGLKLATPLHSISESADTSKDVEDAVQTMAPGGAVIGGVYHSCCLHCYLRAWYETMMELVTQQSASSDVYNSL</sequence>